<evidence type="ECO:0000313" key="3">
    <source>
        <dbReference type="Proteomes" id="UP000184391"/>
    </source>
</evidence>
<proteinExistence type="predicted"/>
<accession>A0A1M7RR34</accession>
<evidence type="ECO:0000313" key="2">
    <source>
        <dbReference type="EMBL" id="SHN48552.1"/>
    </source>
</evidence>
<organism evidence="2 3">
    <name type="scientific">Erythrobacter sanguineus</name>
    <dbReference type="NCBI Taxonomy" id="198312"/>
    <lineage>
        <taxon>Bacteria</taxon>
        <taxon>Pseudomonadati</taxon>
        <taxon>Pseudomonadota</taxon>
        <taxon>Alphaproteobacteria</taxon>
        <taxon>Sphingomonadales</taxon>
        <taxon>Erythrobacteraceae</taxon>
        <taxon>Erythrobacter/Porphyrobacter group</taxon>
        <taxon>Erythrobacter</taxon>
    </lineage>
</organism>
<name>A0A1M7RR34_9SPHN</name>
<keyword evidence="3" id="KW-1185">Reference proteome</keyword>
<sequence>MQRRLEAAHLPDSPLDAATAFMAFHLEAARALLDQSEVSALAIILPSAAHDHDDWRRTLARDLAREAAPKRVNIVAGPPGAARDETLRFLSDAPGVTGQYCPCHD</sequence>
<dbReference type="OrthoDB" id="7409402at2"/>
<protein>
    <recommendedName>
        <fullName evidence="1">Short chain dehydrogenase-like proteobacteria domain-containing protein</fullName>
    </recommendedName>
</protein>
<dbReference type="InterPro" id="IPR048623">
    <property type="entry name" value="SDR-like_proteobact"/>
</dbReference>
<dbReference type="Pfam" id="PF21777">
    <property type="entry name" value="SDR-like"/>
    <property type="match status" value="1"/>
</dbReference>
<gene>
    <name evidence="2" type="ORF">SAMN02745193_00200</name>
</gene>
<dbReference type="Proteomes" id="UP000184391">
    <property type="component" value="Unassembled WGS sequence"/>
</dbReference>
<feature type="domain" description="Short chain dehydrogenase-like proteobacteria" evidence="1">
    <location>
        <begin position="6"/>
        <end position="102"/>
    </location>
</feature>
<evidence type="ECO:0000259" key="1">
    <source>
        <dbReference type="Pfam" id="PF21777"/>
    </source>
</evidence>
<dbReference type="AlphaFoldDB" id="A0A1M7RR34"/>
<dbReference type="EMBL" id="FRDF01000001">
    <property type="protein sequence ID" value="SHN48552.1"/>
    <property type="molecule type" value="Genomic_DNA"/>
</dbReference>
<dbReference type="STRING" id="198312.SAMN02745193_00200"/>
<dbReference type="RefSeq" id="WP_072672793.1">
    <property type="nucleotide sequence ID" value="NZ_FRDF01000001.1"/>
</dbReference>
<reference evidence="3" key="1">
    <citation type="submission" date="2016-12" db="EMBL/GenBank/DDBJ databases">
        <authorList>
            <person name="Varghese N."/>
            <person name="Submissions S."/>
        </authorList>
    </citation>
    <scope>NUCLEOTIDE SEQUENCE [LARGE SCALE GENOMIC DNA]</scope>
    <source>
        <strain evidence="3">DSM 11032</strain>
    </source>
</reference>